<evidence type="ECO:0000313" key="4">
    <source>
        <dbReference type="EMBL" id="SPF40697.1"/>
    </source>
</evidence>
<dbReference type="PANTHER" id="PTHR31956">
    <property type="entry name" value="NON-SPECIFIC PHOSPHOLIPASE C4-RELATED"/>
    <property type="match status" value="1"/>
</dbReference>
<proteinExistence type="predicted"/>
<dbReference type="AlphaFoldDB" id="A0A2U3KMA1"/>
<dbReference type="GO" id="GO:0034480">
    <property type="term" value="F:phosphatidylcholine phospholipase C activity"/>
    <property type="evidence" value="ECO:0007669"/>
    <property type="project" value="UniProtKB-EC"/>
</dbReference>
<dbReference type="EMBL" id="OMOD01000125">
    <property type="protein sequence ID" value="SPF40697.1"/>
    <property type="molecule type" value="Genomic_DNA"/>
</dbReference>
<gene>
    <name evidence="4" type="ORF">SBA1_320027</name>
</gene>
<keyword evidence="1 4" id="KW-0378">Hydrolase</keyword>
<dbReference type="InterPro" id="IPR007312">
    <property type="entry name" value="Phosphoesterase"/>
</dbReference>
<keyword evidence="3" id="KW-0732">Signal</keyword>
<evidence type="ECO:0000256" key="1">
    <source>
        <dbReference type="ARBA" id="ARBA00022801"/>
    </source>
</evidence>
<dbReference type="EC" id="3.1.4.3" evidence="4"/>
<evidence type="ECO:0000313" key="5">
    <source>
        <dbReference type="Proteomes" id="UP000238701"/>
    </source>
</evidence>
<feature type="chain" id="PRO_5015526255" evidence="3">
    <location>
        <begin position="28"/>
        <end position="1257"/>
    </location>
</feature>
<feature type="signal peptide" evidence="3">
    <location>
        <begin position="1"/>
        <end position="27"/>
    </location>
</feature>
<dbReference type="Gene3D" id="3.40.720.10">
    <property type="entry name" value="Alkaline Phosphatase, subunit A"/>
    <property type="match status" value="2"/>
</dbReference>
<organism evidence="4 5">
    <name type="scientific">Candidatus Sulfotelmatobacter kueseliae</name>
    <dbReference type="NCBI Taxonomy" id="2042962"/>
    <lineage>
        <taxon>Bacteria</taxon>
        <taxon>Pseudomonadati</taxon>
        <taxon>Acidobacteriota</taxon>
        <taxon>Terriglobia</taxon>
        <taxon>Terriglobales</taxon>
        <taxon>Candidatus Korobacteraceae</taxon>
        <taxon>Candidatus Sulfotelmatobacter</taxon>
    </lineage>
</organism>
<dbReference type="Pfam" id="PF04185">
    <property type="entry name" value="Phosphoesterase"/>
    <property type="match status" value="1"/>
</dbReference>
<accession>A0A2U3KMA1</accession>
<sequence>MQVDRCKGLLAGLAICLASLAATTLFAQEKPTAHQQAVSKYLIRPENEPTLTTTDLVNELRKKVQYVFVFYQENRSFDSVLGTFPNAEGLFTNPPAQTPGFVQQLINTDGTTTTIRPFRMGPKEFAADTDDVGHDHGALINKMDIQGTPPKPLMDMYALTEENNNTSGAFPNLAAKQAGELTMAYMDCDTLPFLWRYADRFVLFDHIFQLMIGPSTPGNLSIIGAQTGVTQWALHPDEAGNVPVLGDPNPFWGSSLDPTPLAEQMPYNPGDLPDNSPSINLSYATLPLSLLGKDAKKALKADRDPVGDLDDVQNDIEFLAAHGKDRVAFGWYQEGFDKEPTDSSTSGPEGTHSSYSTHHDAPQYFGYLSNNLTLRNDYFHGLQDFWDALDKKTLPSQGGVFFIKGGTGPNNLNLTPADPASAVQSNFGGDDEHPGYSDAQISEATVAEGINKIAKSPYWARSAIIITYDDSEGDYDHVIPPLLVTGPDGSWISDGPRVPLVLISPYARTQYVAKAHGNHASVLKFVETVFDLPPLATLPDEKAARQEGKLEFGQTQLGPQDAITPHVTDLLDAFSPSRLTGKALPLPPQYVEISESLIKTLPQTTGYGCADLGITTTDRAKGIVNPIPPDFNPRPFTTPTPPDFIFSATPSSHTVNAGANTTYTANVAPFNGFTGTVSLVVSGLPTGATASFNPASISGGSGSSILIVSTTASTPLATSTLTITGTSGSLIHTATVTLVVQSAKTADFTLSATPGSQTVSPGGNTAYTASVSPLNGFTAAVSLGVSGLPTGATASFSPTSISGGSGSSTLTVSTTTSTRAGTFTLVITGSSGSVSHAATVSLVVPLPAGSVQTVQHNSGFNGNAASVAVAFTSNVTSGDLVLVAESTYAGQTLQAPTDSQGNTFTQLVTANSAGNSVAGIYVGTANSTGADTVTCNINSANNIHCHIYELSGATALVDAQGTSVQTGTALSVSTATATTSANDYIFAYFSGDNSKASFTAGSGFADTETTDDPSNDCAFSEDELVTTMAIQTATATASTSDTFVELIVALKPKPSTAAQAVQHNSGFGYGTSVPIAFANNVTSGNLVLVAESAYYTHPLAAPTDSQGNTFTQLVTANSTGNAAAAIYVAVAASSGADTVNCNIGTAGNMHCHIYEVSGATAVVDTTGTVVQTGTALSVSTSAATTNANDYIFAYFSGANSEATFTAGSGFADTETTDSPSDDCGFSEDELANTAAIQTATATASTSDTFVNLIVALK</sequence>
<dbReference type="Proteomes" id="UP000238701">
    <property type="component" value="Unassembled WGS sequence"/>
</dbReference>
<dbReference type="OrthoDB" id="9770871at2"/>
<protein>
    <submittedName>
        <fullName evidence="4">Phospholipase C (Modular protein)</fullName>
        <ecNumber evidence="4">3.1.4.3</ecNumber>
    </submittedName>
</protein>
<reference evidence="5" key="1">
    <citation type="submission" date="2018-02" db="EMBL/GenBank/DDBJ databases">
        <authorList>
            <person name="Hausmann B."/>
        </authorList>
    </citation>
    <scope>NUCLEOTIDE SEQUENCE [LARGE SCALE GENOMIC DNA]</scope>
    <source>
        <strain evidence="5">Peat soil MAG SbA1</strain>
    </source>
</reference>
<dbReference type="InterPro" id="IPR017850">
    <property type="entry name" value="Alkaline_phosphatase_core_sf"/>
</dbReference>
<feature type="compositionally biased region" description="Polar residues" evidence="2">
    <location>
        <begin position="342"/>
        <end position="356"/>
    </location>
</feature>
<name>A0A2U3KMA1_9BACT</name>
<evidence type="ECO:0000256" key="2">
    <source>
        <dbReference type="SAM" id="MobiDB-lite"/>
    </source>
</evidence>
<dbReference type="PANTHER" id="PTHR31956:SF1">
    <property type="entry name" value="NON-SPECIFIC PHOSPHOLIPASE C1"/>
    <property type="match status" value="1"/>
</dbReference>
<feature type="region of interest" description="Disordered" evidence="2">
    <location>
        <begin position="338"/>
        <end position="357"/>
    </location>
</feature>
<evidence type="ECO:0000256" key="3">
    <source>
        <dbReference type="SAM" id="SignalP"/>
    </source>
</evidence>